<dbReference type="PANTHER" id="PTHR43708:SF8">
    <property type="entry name" value="OXIDOREDUCTASE"/>
    <property type="match status" value="1"/>
</dbReference>
<dbReference type="SUPFAM" id="SSF51735">
    <property type="entry name" value="NAD(P)-binding Rossmann-fold domains"/>
    <property type="match status" value="1"/>
</dbReference>
<reference evidence="3 4" key="1">
    <citation type="submission" date="2024-03" db="EMBL/GenBank/DDBJ databases">
        <title>The Genome Sequence of Enterococcus sp. DIV2402.</title>
        <authorList>
            <consortium name="The Broad Institute Genomics Platform"/>
            <consortium name="The Broad Institute Microbial Omics Core"/>
            <consortium name="The Broad Institute Genomic Center for Infectious Diseases"/>
            <person name="Earl A."/>
            <person name="Manson A."/>
            <person name="Gilmore M."/>
            <person name="Schwartman J."/>
            <person name="Shea T."/>
            <person name="Abouelleil A."/>
            <person name="Cao P."/>
            <person name="Chapman S."/>
            <person name="Cusick C."/>
            <person name="Young S."/>
            <person name="Neafsey D."/>
            <person name="Nusbaum C."/>
            <person name="Birren B."/>
        </authorList>
    </citation>
    <scope>NUCLEOTIDE SEQUENCE [LARGE SCALE GENOMIC DNA]</scope>
    <source>
        <strain evidence="3 4">DIV2402</strain>
    </source>
</reference>
<organism evidence="3 4">
    <name type="scientific">Candidatus Enterococcus lowellii</name>
    <dbReference type="NCBI Taxonomy" id="2230877"/>
    <lineage>
        <taxon>Bacteria</taxon>
        <taxon>Bacillati</taxon>
        <taxon>Bacillota</taxon>
        <taxon>Bacilli</taxon>
        <taxon>Lactobacillales</taxon>
        <taxon>Enterococcaceae</taxon>
        <taxon>Enterococcus</taxon>
    </lineage>
</organism>
<evidence type="ECO:0000259" key="1">
    <source>
        <dbReference type="Pfam" id="PF01408"/>
    </source>
</evidence>
<dbReference type="Pfam" id="PF01408">
    <property type="entry name" value="GFO_IDH_MocA"/>
    <property type="match status" value="1"/>
</dbReference>
<dbReference type="InterPro" id="IPR036291">
    <property type="entry name" value="NAD(P)-bd_dom_sf"/>
</dbReference>
<feature type="domain" description="Gfo/Idh/MocA-like oxidoreductase N-terminal" evidence="1">
    <location>
        <begin position="4"/>
        <end position="122"/>
    </location>
</feature>
<evidence type="ECO:0008006" key="5">
    <source>
        <dbReference type="Google" id="ProtNLM"/>
    </source>
</evidence>
<dbReference type="InterPro" id="IPR000683">
    <property type="entry name" value="Gfo/Idh/MocA-like_OxRdtase_N"/>
</dbReference>
<dbReference type="PANTHER" id="PTHR43708">
    <property type="entry name" value="CONSERVED EXPRESSED OXIDOREDUCTASE (EUROFUNG)"/>
    <property type="match status" value="1"/>
</dbReference>
<gene>
    <name evidence="3" type="ORF">DOK78_000986</name>
</gene>
<dbReference type="RefSeq" id="WP_207942389.1">
    <property type="nucleotide sequence ID" value="NZ_CP147251.1"/>
</dbReference>
<evidence type="ECO:0000259" key="2">
    <source>
        <dbReference type="Pfam" id="PF22725"/>
    </source>
</evidence>
<evidence type="ECO:0000313" key="3">
    <source>
        <dbReference type="EMBL" id="WYJ76360.1"/>
    </source>
</evidence>
<accession>A0ABZ2SLB7</accession>
<dbReference type="SUPFAM" id="SSF55347">
    <property type="entry name" value="Glyceraldehyde-3-phosphate dehydrogenase-like, C-terminal domain"/>
    <property type="match status" value="1"/>
</dbReference>
<keyword evidence="4" id="KW-1185">Reference proteome</keyword>
<feature type="domain" description="GFO/IDH/MocA-like oxidoreductase" evidence="2">
    <location>
        <begin position="132"/>
        <end position="248"/>
    </location>
</feature>
<dbReference type="Proteomes" id="UP000664701">
    <property type="component" value="Chromosome"/>
</dbReference>
<dbReference type="Pfam" id="PF22725">
    <property type="entry name" value="GFO_IDH_MocA_C3"/>
    <property type="match status" value="1"/>
</dbReference>
<dbReference type="EMBL" id="CP147251">
    <property type="protein sequence ID" value="WYJ76360.1"/>
    <property type="molecule type" value="Genomic_DNA"/>
</dbReference>
<dbReference type="Gene3D" id="3.30.360.10">
    <property type="entry name" value="Dihydrodipicolinate Reductase, domain 2"/>
    <property type="match status" value="1"/>
</dbReference>
<dbReference type="InterPro" id="IPR051317">
    <property type="entry name" value="Gfo/Idh/MocA_oxidoreduct"/>
</dbReference>
<sequence length="343" mass="38222">MSAINFVIIGYGGMGSYHAHTLMPTEKEKINLLGVYDVLEERRQAAAEKGLTAYASFEDVLTDENVEAILIATPNDSHKELAIRGLQAGKKVICEKPVAMNVAELDEILAVAKETGQTFMVHQNRRWDPDFLVVRDLYQNQQIGEVFQLESRVQGANGIPGDWRHLPEHGGGMLLDWGVHLLDQILWLVDSPVKKFVVDFSYVLGDQVDDGFISYLTFENGVKALIEVGTSNYTTLPRWYVKGFEGTARIDDWDLSGEIIRATHDEDASAPKPIQAGVGLTKTMAPPSEEATEQVDFPEAKAEYQPFYANFYSVVRDGAEPIVKNNEVRDVLELIEQMFAAAK</sequence>
<protein>
    <recommendedName>
        <fullName evidence="5">Gfo/Idh/MocA family oxidoreductase</fullName>
    </recommendedName>
</protein>
<name>A0ABZ2SLB7_9ENTE</name>
<proteinExistence type="predicted"/>
<evidence type="ECO:0000313" key="4">
    <source>
        <dbReference type="Proteomes" id="UP000664701"/>
    </source>
</evidence>
<dbReference type="InterPro" id="IPR055170">
    <property type="entry name" value="GFO_IDH_MocA-like_dom"/>
</dbReference>
<dbReference type="Gene3D" id="3.40.50.720">
    <property type="entry name" value="NAD(P)-binding Rossmann-like Domain"/>
    <property type="match status" value="1"/>
</dbReference>